<reference evidence="1 2" key="1">
    <citation type="submission" date="2020-08" db="EMBL/GenBank/DDBJ databases">
        <title>Genomic Encyclopedia of Type Strains, Phase IV (KMG-IV): sequencing the most valuable type-strain genomes for metagenomic binning, comparative biology and taxonomic classification.</title>
        <authorList>
            <person name="Goeker M."/>
        </authorList>
    </citation>
    <scope>NUCLEOTIDE SEQUENCE [LARGE SCALE GENOMIC DNA]</scope>
    <source>
        <strain evidence="1 2">DSM 40141</strain>
    </source>
</reference>
<keyword evidence="2" id="KW-1185">Reference proteome</keyword>
<organism evidence="1 2">
    <name type="scientific">Streptomyces candidus</name>
    <dbReference type="NCBI Taxonomy" id="67283"/>
    <lineage>
        <taxon>Bacteria</taxon>
        <taxon>Bacillati</taxon>
        <taxon>Actinomycetota</taxon>
        <taxon>Actinomycetes</taxon>
        <taxon>Kitasatosporales</taxon>
        <taxon>Streptomycetaceae</taxon>
        <taxon>Streptomyces</taxon>
    </lineage>
</organism>
<evidence type="ECO:0000313" key="2">
    <source>
        <dbReference type="Proteomes" id="UP000540423"/>
    </source>
</evidence>
<sequence length="57" mass="5990">MPAEQPTATGASAGLVDPQKKAYSEQLTRVADPMCDEAVADVFQRKQGAAVNEALRG</sequence>
<dbReference type="Proteomes" id="UP000540423">
    <property type="component" value="Unassembled WGS sequence"/>
</dbReference>
<comment type="caution">
    <text evidence="1">The sequence shown here is derived from an EMBL/GenBank/DDBJ whole genome shotgun (WGS) entry which is preliminary data.</text>
</comment>
<accession>A0A7X0HEH5</accession>
<name>A0A7X0HEH5_9ACTN</name>
<dbReference type="EMBL" id="JACHEM010000005">
    <property type="protein sequence ID" value="MBB6436145.1"/>
    <property type="molecule type" value="Genomic_DNA"/>
</dbReference>
<dbReference type="AlphaFoldDB" id="A0A7X0HEH5"/>
<protein>
    <submittedName>
        <fullName evidence="1">Uncharacterized protein</fullName>
    </submittedName>
</protein>
<proteinExistence type="predicted"/>
<gene>
    <name evidence="1" type="ORF">HNQ79_002608</name>
</gene>
<dbReference type="RefSeq" id="WP_185030109.1">
    <property type="nucleotide sequence ID" value="NZ_BNBN01000005.1"/>
</dbReference>
<evidence type="ECO:0000313" key="1">
    <source>
        <dbReference type="EMBL" id="MBB6436145.1"/>
    </source>
</evidence>